<dbReference type="Proteomes" id="UP000009168">
    <property type="component" value="Unassembled WGS sequence"/>
</dbReference>
<dbReference type="EMBL" id="GG662212">
    <property type="protein sequence ID" value="EAS07763.3"/>
    <property type="molecule type" value="Genomic_DNA"/>
</dbReference>
<feature type="compositionally biased region" description="Polar residues" evidence="1">
    <location>
        <begin position="7"/>
        <end position="24"/>
    </location>
</feature>
<evidence type="ECO:0000256" key="1">
    <source>
        <dbReference type="SAM" id="MobiDB-lite"/>
    </source>
</evidence>
<evidence type="ECO:0000313" key="3">
    <source>
        <dbReference type="Proteomes" id="UP000009168"/>
    </source>
</evidence>
<dbReference type="eggNOG" id="ENOG502S54C">
    <property type="taxonomic scope" value="Eukaryota"/>
</dbReference>
<feature type="compositionally biased region" description="Low complexity" evidence="1">
    <location>
        <begin position="51"/>
        <end position="79"/>
    </location>
</feature>
<dbReference type="InParanoid" id="I7LY61"/>
<dbReference type="RefSeq" id="XP_001028005.3">
    <property type="nucleotide sequence ID" value="XM_001028005.3"/>
</dbReference>
<feature type="region of interest" description="Disordered" evidence="1">
    <location>
        <begin position="45"/>
        <end position="79"/>
    </location>
</feature>
<name>I7LY61_TETTS</name>
<evidence type="ECO:0000313" key="2">
    <source>
        <dbReference type="EMBL" id="EAS07763.3"/>
    </source>
</evidence>
<organism evidence="2 3">
    <name type="scientific">Tetrahymena thermophila (strain SB210)</name>
    <dbReference type="NCBI Taxonomy" id="312017"/>
    <lineage>
        <taxon>Eukaryota</taxon>
        <taxon>Sar</taxon>
        <taxon>Alveolata</taxon>
        <taxon>Ciliophora</taxon>
        <taxon>Intramacronucleata</taxon>
        <taxon>Oligohymenophorea</taxon>
        <taxon>Hymenostomatida</taxon>
        <taxon>Tetrahymenina</taxon>
        <taxon>Tetrahymenidae</taxon>
        <taxon>Tetrahymena</taxon>
    </lineage>
</organism>
<dbReference type="KEGG" id="tet:TTHERM_00498170"/>
<sequence length="470" mass="55512">MGIDISKPNQTQGTNKNSNLQFNNHKSETIQKMILRVQSQIEKGELSQPTQYQNQSSMQGRQQIQQQQQQTQNQYYQTPQGQMQMQQQQRFQQNMQYQPGNYQQVNGRIIQMNGQNQQPQYGYQNYQQLKIKVNCNVNEYLFQKLPSSVLYMILSFLMNDYISIIMVSPLWYYKLHECIETELLKIDNDFIKSYSNALLFKNSYLTIKPIKVNNHFGFRMDRNICAEVLPSISNKTVSIKYTYKSFRRVDEYKSQQKQKKYLCEYHIDAVQKKSSRTIWAYKDDCNHNYDKKKVAFIQPITPVKIGDNIKISVNFFNMNGLVNIYSIQWKELTTGSIPSVPIYIDPNKIDNYEKERICETEEIYSDWVLYEYFHKINKKRIDDFSPYLHLKEVYCAGVDIITSKHIYIAKQPSNGILQKSKEKLGVYIQILDDSEDQICEIKRKGLYQDNETTIQLRVGDIFVFYISSGD</sequence>
<gene>
    <name evidence="2" type="ORF">TTHERM_00498170</name>
</gene>
<protein>
    <recommendedName>
        <fullName evidence="4">F-box protein</fullName>
    </recommendedName>
</protein>
<dbReference type="GeneID" id="7835366"/>
<dbReference type="AlphaFoldDB" id="I7LY61"/>
<keyword evidence="3" id="KW-1185">Reference proteome</keyword>
<reference evidence="3" key="1">
    <citation type="journal article" date="2006" name="PLoS Biol.">
        <title>Macronuclear genome sequence of the ciliate Tetrahymena thermophila, a model eukaryote.</title>
        <authorList>
            <person name="Eisen J.A."/>
            <person name="Coyne R.S."/>
            <person name="Wu M."/>
            <person name="Wu D."/>
            <person name="Thiagarajan M."/>
            <person name="Wortman J.R."/>
            <person name="Badger J.H."/>
            <person name="Ren Q."/>
            <person name="Amedeo P."/>
            <person name="Jones K.M."/>
            <person name="Tallon L.J."/>
            <person name="Delcher A.L."/>
            <person name="Salzberg S.L."/>
            <person name="Silva J.C."/>
            <person name="Haas B.J."/>
            <person name="Majoros W.H."/>
            <person name="Farzad M."/>
            <person name="Carlton J.M."/>
            <person name="Smith R.K. Jr."/>
            <person name="Garg J."/>
            <person name="Pearlman R.E."/>
            <person name="Karrer K.M."/>
            <person name="Sun L."/>
            <person name="Manning G."/>
            <person name="Elde N.C."/>
            <person name="Turkewitz A.P."/>
            <person name="Asai D.J."/>
            <person name="Wilkes D.E."/>
            <person name="Wang Y."/>
            <person name="Cai H."/>
            <person name="Collins K."/>
            <person name="Stewart B.A."/>
            <person name="Lee S.R."/>
            <person name="Wilamowska K."/>
            <person name="Weinberg Z."/>
            <person name="Ruzzo W.L."/>
            <person name="Wloga D."/>
            <person name="Gaertig J."/>
            <person name="Frankel J."/>
            <person name="Tsao C.-C."/>
            <person name="Gorovsky M.A."/>
            <person name="Keeling P.J."/>
            <person name="Waller R.F."/>
            <person name="Patron N.J."/>
            <person name="Cherry J.M."/>
            <person name="Stover N.A."/>
            <person name="Krieger C.J."/>
            <person name="del Toro C."/>
            <person name="Ryder H.F."/>
            <person name="Williamson S.C."/>
            <person name="Barbeau R.A."/>
            <person name="Hamilton E.P."/>
            <person name="Orias E."/>
        </authorList>
    </citation>
    <scope>NUCLEOTIDE SEQUENCE [LARGE SCALE GENOMIC DNA]</scope>
    <source>
        <strain evidence="3">SB210</strain>
    </source>
</reference>
<proteinExistence type="predicted"/>
<accession>I7LY61</accession>
<evidence type="ECO:0008006" key="4">
    <source>
        <dbReference type="Google" id="ProtNLM"/>
    </source>
</evidence>
<dbReference type="OrthoDB" id="407343at2759"/>
<feature type="region of interest" description="Disordered" evidence="1">
    <location>
        <begin position="1"/>
        <end position="24"/>
    </location>
</feature>